<protein>
    <submittedName>
        <fullName evidence="1">Uncharacterized protein</fullName>
    </submittedName>
</protein>
<accession>A0ABV9JV89</accession>
<evidence type="ECO:0000313" key="1">
    <source>
        <dbReference type="EMBL" id="MFC4661689.1"/>
    </source>
</evidence>
<organism evidence="1 2">
    <name type="scientific">Oceanobacillus aidingensis</name>
    <dbReference type="NCBI Taxonomy" id="645964"/>
    <lineage>
        <taxon>Bacteria</taxon>
        <taxon>Bacillati</taxon>
        <taxon>Bacillota</taxon>
        <taxon>Bacilli</taxon>
        <taxon>Bacillales</taxon>
        <taxon>Bacillaceae</taxon>
        <taxon>Oceanobacillus</taxon>
    </lineage>
</organism>
<dbReference type="EMBL" id="JBHSFT010000008">
    <property type="protein sequence ID" value="MFC4661689.1"/>
    <property type="molecule type" value="Genomic_DNA"/>
</dbReference>
<dbReference type="RefSeq" id="WP_379542236.1">
    <property type="nucleotide sequence ID" value="NZ_JBHSFT010000008.1"/>
</dbReference>
<comment type="caution">
    <text evidence="1">The sequence shown here is derived from an EMBL/GenBank/DDBJ whole genome shotgun (WGS) entry which is preliminary data.</text>
</comment>
<sequence>MEEIVVIPVDGSIYLDDGELIGDIVTYKEVPKYFLEDEGDL</sequence>
<gene>
    <name evidence="1" type="ORF">ACFO3P_05605</name>
</gene>
<reference evidence="2" key="1">
    <citation type="journal article" date="2019" name="Int. J. Syst. Evol. Microbiol.">
        <title>The Global Catalogue of Microorganisms (GCM) 10K type strain sequencing project: providing services to taxonomists for standard genome sequencing and annotation.</title>
        <authorList>
            <consortium name="The Broad Institute Genomics Platform"/>
            <consortium name="The Broad Institute Genome Sequencing Center for Infectious Disease"/>
            <person name="Wu L."/>
            <person name="Ma J."/>
        </authorList>
    </citation>
    <scope>NUCLEOTIDE SEQUENCE [LARGE SCALE GENOMIC DNA]</scope>
    <source>
        <strain evidence="2">CCUG 37257</strain>
    </source>
</reference>
<evidence type="ECO:0000313" key="2">
    <source>
        <dbReference type="Proteomes" id="UP001595988"/>
    </source>
</evidence>
<keyword evidence="2" id="KW-1185">Reference proteome</keyword>
<name>A0ABV9JV89_9BACI</name>
<dbReference type="Proteomes" id="UP001595988">
    <property type="component" value="Unassembled WGS sequence"/>
</dbReference>
<proteinExistence type="predicted"/>